<gene>
    <name evidence="3" type="ORF">AWC04_08720</name>
</gene>
<keyword evidence="2" id="KW-1133">Transmembrane helix</keyword>
<dbReference type="AlphaFoldDB" id="A0A1X1REP3"/>
<feature type="transmembrane region" description="Helical" evidence="2">
    <location>
        <begin position="82"/>
        <end position="102"/>
    </location>
</feature>
<evidence type="ECO:0000256" key="2">
    <source>
        <dbReference type="SAM" id="Phobius"/>
    </source>
</evidence>
<dbReference type="Gene3D" id="2.60.40.2880">
    <property type="entry name" value="MmpS1-5, C-terminal soluble domain"/>
    <property type="match status" value="1"/>
</dbReference>
<dbReference type="STRING" id="1793.AWC04_08720"/>
<organism evidence="3 4">
    <name type="scientific">Mycolicibacterium fallax</name>
    <name type="common">Mycobacterium fallax</name>
    <dbReference type="NCBI Taxonomy" id="1793"/>
    <lineage>
        <taxon>Bacteria</taxon>
        <taxon>Bacillati</taxon>
        <taxon>Actinomycetota</taxon>
        <taxon>Actinomycetes</taxon>
        <taxon>Mycobacteriales</taxon>
        <taxon>Mycobacteriaceae</taxon>
        <taxon>Mycolicibacterium</taxon>
    </lineage>
</organism>
<dbReference type="InterPro" id="IPR038468">
    <property type="entry name" value="MmpS_C"/>
</dbReference>
<keyword evidence="2" id="KW-0812">Transmembrane</keyword>
<comment type="caution">
    <text evidence="3">The sequence shown here is derived from an EMBL/GenBank/DDBJ whole genome shotgun (WGS) entry which is preliminary data.</text>
</comment>
<dbReference type="EMBL" id="LQOJ01000031">
    <property type="protein sequence ID" value="ORV04228.1"/>
    <property type="molecule type" value="Genomic_DNA"/>
</dbReference>
<protein>
    <submittedName>
        <fullName evidence="3">Uncharacterized protein</fullName>
    </submittedName>
</protein>
<keyword evidence="4" id="KW-1185">Reference proteome</keyword>
<dbReference type="Proteomes" id="UP000193484">
    <property type="component" value="Unassembled WGS sequence"/>
</dbReference>
<dbReference type="RefSeq" id="WP_085095148.1">
    <property type="nucleotide sequence ID" value="NZ_AP022603.1"/>
</dbReference>
<evidence type="ECO:0000313" key="3">
    <source>
        <dbReference type="EMBL" id="ORV04228.1"/>
    </source>
</evidence>
<accession>A0A1X1REP3</accession>
<dbReference type="OrthoDB" id="4761936at2"/>
<proteinExistence type="predicted"/>
<reference evidence="3 4" key="1">
    <citation type="submission" date="2016-01" db="EMBL/GenBank/DDBJ databases">
        <title>The new phylogeny of the genus Mycobacterium.</title>
        <authorList>
            <person name="Tarcisio F."/>
            <person name="Conor M."/>
            <person name="Antonella G."/>
            <person name="Elisabetta G."/>
            <person name="Giulia F.S."/>
            <person name="Sara T."/>
            <person name="Anna F."/>
            <person name="Clotilde B."/>
            <person name="Roberto B."/>
            <person name="Veronica D.S."/>
            <person name="Fabio R."/>
            <person name="Monica P."/>
            <person name="Olivier J."/>
            <person name="Enrico T."/>
            <person name="Nicola S."/>
        </authorList>
    </citation>
    <scope>NUCLEOTIDE SEQUENCE [LARGE SCALE GENOMIC DNA]</scope>
    <source>
        <strain evidence="3 4">DSM 44179</strain>
    </source>
</reference>
<name>A0A1X1REP3_MYCFA</name>
<evidence type="ECO:0000256" key="1">
    <source>
        <dbReference type="SAM" id="MobiDB-lite"/>
    </source>
</evidence>
<feature type="region of interest" description="Disordered" evidence="1">
    <location>
        <begin position="1"/>
        <end position="20"/>
    </location>
</feature>
<evidence type="ECO:0000313" key="4">
    <source>
        <dbReference type="Proteomes" id="UP000193484"/>
    </source>
</evidence>
<keyword evidence="2" id="KW-0472">Membrane</keyword>
<sequence>MNRPYWNGGTGYADDRGGRRYGRRSATTALYDDAPEYQPEYTRNLGYDDDTQDLGEPMDYEDYDDFDDGHPGYYGADNRWRWVAAIAGVVLLIALVGTAVALRGGDASTAATTPTASSPVQDAVTTTPRTVTATVSPRTPAAPVPQQSLPPETVVTVPPNPSDHQNPQDIPVPPPAAVVDPTVAARTITYSVTGDRQLFDLVTVIYTDAQGFPRTDINVALPWTRTVVLNPGVSLKSVTATSIGGKLNCAISDGTGAVLTQQNAGTMLAACSN</sequence>
<feature type="region of interest" description="Disordered" evidence="1">
    <location>
        <begin position="108"/>
        <end position="151"/>
    </location>
</feature>